<evidence type="ECO:0000313" key="2">
    <source>
        <dbReference type="Proteomes" id="UP001431783"/>
    </source>
</evidence>
<dbReference type="AlphaFoldDB" id="A0AAW1VH76"/>
<sequence length="78" mass="8566">MKLILKAGLKCSAVCPNCSGETCSNVMDLSKLMEENEFEDELPTMTPILTPVIPQAFTLDTEINPEPQPGPSKKSRKE</sequence>
<accession>A0AAW1VH76</accession>
<proteinExistence type="predicted"/>
<dbReference type="Proteomes" id="UP001431783">
    <property type="component" value="Unassembled WGS sequence"/>
</dbReference>
<evidence type="ECO:0000313" key="1">
    <source>
        <dbReference type="EMBL" id="KAK9892492.1"/>
    </source>
</evidence>
<organism evidence="1 2">
    <name type="scientific">Henosepilachna vigintioctopunctata</name>
    <dbReference type="NCBI Taxonomy" id="420089"/>
    <lineage>
        <taxon>Eukaryota</taxon>
        <taxon>Metazoa</taxon>
        <taxon>Ecdysozoa</taxon>
        <taxon>Arthropoda</taxon>
        <taxon>Hexapoda</taxon>
        <taxon>Insecta</taxon>
        <taxon>Pterygota</taxon>
        <taxon>Neoptera</taxon>
        <taxon>Endopterygota</taxon>
        <taxon>Coleoptera</taxon>
        <taxon>Polyphaga</taxon>
        <taxon>Cucujiformia</taxon>
        <taxon>Coccinelloidea</taxon>
        <taxon>Coccinellidae</taxon>
        <taxon>Epilachninae</taxon>
        <taxon>Epilachnini</taxon>
        <taxon>Henosepilachna</taxon>
    </lineage>
</organism>
<reference evidence="1 2" key="1">
    <citation type="submission" date="2023-03" db="EMBL/GenBank/DDBJ databases">
        <title>Genome insight into feeding habits of ladybird beetles.</title>
        <authorList>
            <person name="Li H.-S."/>
            <person name="Huang Y.-H."/>
            <person name="Pang H."/>
        </authorList>
    </citation>
    <scope>NUCLEOTIDE SEQUENCE [LARGE SCALE GENOMIC DNA]</scope>
    <source>
        <strain evidence="1">SYSU_2023b</strain>
        <tissue evidence="1">Whole body</tissue>
    </source>
</reference>
<name>A0AAW1VH76_9CUCU</name>
<dbReference type="EMBL" id="JARQZJ010000135">
    <property type="protein sequence ID" value="KAK9892492.1"/>
    <property type="molecule type" value="Genomic_DNA"/>
</dbReference>
<comment type="caution">
    <text evidence="1">The sequence shown here is derived from an EMBL/GenBank/DDBJ whole genome shotgun (WGS) entry which is preliminary data.</text>
</comment>
<gene>
    <name evidence="1" type="ORF">WA026_020482</name>
</gene>
<keyword evidence="2" id="KW-1185">Reference proteome</keyword>
<protein>
    <submittedName>
        <fullName evidence="1">Uncharacterized protein</fullName>
    </submittedName>
</protein>